<dbReference type="InterPro" id="IPR017871">
    <property type="entry name" value="ABC_transporter-like_CS"/>
</dbReference>
<reference evidence="9 10" key="1">
    <citation type="journal article" date="2021" name="Cell Host Microbe">
        <title>in vivo commensal control of Clostridioides difficile virulence.</title>
        <authorList>
            <person name="Girinathan B.P."/>
            <person name="Dibenedetto N."/>
            <person name="Worley J.N."/>
            <person name="Peltier J."/>
            <person name="Arrieta-Ortiz M.L."/>
            <person name="Rupa Christinal Immanuel S."/>
            <person name="Lavin R."/>
            <person name="Delaney M.L."/>
            <person name="Cummins C."/>
            <person name="Hoffmann M."/>
            <person name="Luo Y."/>
            <person name="Gonzalez-Escalona N."/>
            <person name="Allard M."/>
            <person name="Onderdonk A.B."/>
            <person name="Gerber G.K."/>
            <person name="Sonenshein A.L."/>
            <person name="Baliga N."/>
            <person name="Dupuy B."/>
            <person name="Bry L."/>
        </authorList>
    </citation>
    <scope>NUCLEOTIDE SEQUENCE [LARGE SCALE GENOMIC DNA]</scope>
    <source>
        <strain evidence="9 10">DSM 599</strain>
    </source>
</reference>
<dbReference type="InterPro" id="IPR039421">
    <property type="entry name" value="Type_1_exporter"/>
</dbReference>
<evidence type="ECO:0000256" key="2">
    <source>
        <dbReference type="ARBA" id="ARBA00022692"/>
    </source>
</evidence>
<dbReference type="PROSITE" id="PS00211">
    <property type="entry name" value="ABC_TRANSPORTER_1"/>
    <property type="match status" value="1"/>
</dbReference>
<dbReference type="RefSeq" id="WP_221858432.1">
    <property type="nucleotide sequence ID" value="NZ_JAIKTU010000001.1"/>
</dbReference>
<accession>A0ABS7KTB0</accession>
<dbReference type="InterPro" id="IPR036640">
    <property type="entry name" value="ABC1_TM_sf"/>
</dbReference>
<dbReference type="PANTHER" id="PTHR43394">
    <property type="entry name" value="ATP-DEPENDENT PERMEASE MDL1, MITOCHONDRIAL"/>
    <property type="match status" value="1"/>
</dbReference>
<keyword evidence="6 7" id="KW-0472">Membrane</keyword>
<evidence type="ECO:0000256" key="3">
    <source>
        <dbReference type="ARBA" id="ARBA00022741"/>
    </source>
</evidence>
<organism evidence="9 10">
    <name type="scientific">Clostridium sardiniense</name>
    <name type="common">Clostridium absonum</name>
    <dbReference type="NCBI Taxonomy" id="29369"/>
    <lineage>
        <taxon>Bacteria</taxon>
        <taxon>Bacillati</taxon>
        <taxon>Bacillota</taxon>
        <taxon>Clostridia</taxon>
        <taxon>Eubacteriales</taxon>
        <taxon>Clostridiaceae</taxon>
        <taxon>Clostridium</taxon>
    </lineage>
</organism>
<dbReference type="SUPFAM" id="SSF52540">
    <property type="entry name" value="P-loop containing nucleoside triphosphate hydrolases"/>
    <property type="match status" value="1"/>
</dbReference>
<dbReference type="PROSITE" id="PS50893">
    <property type="entry name" value="ABC_TRANSPORTER_2"/>
    <property type="match status" value="1"/>
</dbReference>
<proteinExistence type="predicted"/>
<evidence type="ECO:0000256" key="7">
    <source>
        <dbReference type="SAM" id="Phobius"/>
    </source>
</evidence>
<dbReference type="InterPro" id="IPR027417">
    <property type="entry name" value="P-loop_NTPase"/>
</dbReference>
<keyword evidence="5 7" id="KW-1133">Transmembrane helix</keyword>
<evidence type="ECO:0000256" key="5">
    <source>
        <dbReference type="ARBA" id="ARBA00022989"/>
    </source>
</evidence>
<keyword evidence="10" id="KW-1185">Reference proteome</keyword>
<evidence type="ECO:0000256" key="6">
    <source>
        <dbReference type="ARBA" id="ARBA00023136"/>
    </source>
</evidence>
<comment type="subcellular location">
    <subcellularLocation>
        <location evidence="1">Cell membrane</location>
        <topology evidence="1">Multi-pass membrane protein</topology>
    </subcellularLocation>
</comment>
<dbReference type="PANTHER" id="PTHR43394:SF1">
    <property type="entry name" value="ATP-BINDING CASSETTE SUB-FAMILY B MEMBER 10, MITOCHONDRIAL"/>
    <property type="match status" value="1"/>
</dbReference>
<evidence type="ECO:0000256" key="4">
    <source>
        <dbReference type="ARBA" id="ARBA00022840"/>
    </source>
</evidence>
<keyword evidence="3" id="KW-0547">Nucleotide-binding</keyword>
<evidence type="ECO:0000313" key="9">
    <source>
        <dbReference type="EMBL" id="MBY0754051.1"/>
    </source>
</evidence>
<dbReference type="Pfam" id="PF00005">
    <property type="entry name" value="ABC_tran"/>
    <property type="match status" value="1"/>
</dbReference>
<protein>
    <submittedName>
        <fullName evidence="9">ATP-binding cassette domain-containing protein</fullName>
    </submittedName>
</protein>
<dbReference type="InterPro" id="IPR003439">
    <property type="entry name" value="ABC_transporter-like_ATP-bd"/>
</dbReference>
<dbReference type="CDD" id="cd03228">
    <property type="entry name" value="ABCC_MRP_Like"/>
    <property type="match status" value="1"/>
</dbReference>
<dbReference type="Gene3D" id="3.40.50.300">
    <property type="entry name" value="P-loop containing nucleotide triphosphate hydrolases"/>
    <property type="match status" value="1"/>
</dbReference>
<dbReference type="GO" id="GO:0005524">
    <property type="term" value="F:ATP binding"/>
    <property type="evidence" value="ECO:0007669"/>
    <property type="project" value="UniProtKB-KW"/>
</dbReference>
<name>A0ABS7KTB0_CLOSR</name>
<feature type="domain" description="ABC transporter" evidence="8">
    <location>
        <begin position="117"/>
        <end position="356"/>
    </location>
</feature>
<keyword evidence="2 7" id="KW-0812">Transmembrane</keyword>
<keyword evidence="4 9" id="KW-0067">ATP-binding</keyword>
<dbReference type="SMART" id="SM00382">
    <property type="entry name" value="AAA"/>
    <property type="match status" value="1"/>
</dbReference>
<dbReference type="EMBL" id="JAIKTU010000001">
    <property type="protein sequence ID" value="MBY0754051.1"/>
    <property type="molecule type" value="Genomic_DNA"/>
</dbReference>
<evidence type="ECO:0000256" key="1">
    <source>
        <dbReference type="ARBA" id="ARBA00004651"/>
    </source>
</evidence>
<gene>
    <name evidence="9" type="ORF">K5V21_01145</name>
</gene>
<feature type="transmembrane region" description="Helical" evidence="7">
    <location>
        <begin position="20"/>
        <end position="44"/>
    </location>
</feature>
<dbReference type="InterPro" id="IPR003593">
    <property type="entry name" value="AAA+_ATPase"/>
</dbReference>
<sequence>MWHQQYEISIKIQFKVKLKWFIRAKLSGIITSLLCSIIILILIFPVKTGYLSIGLFISIVNNIISLIQNLSWQLPEAADSLAKNKEYLKDLSSLLNLDGNKEYLAKPSSSLFNLETIEFKNVSFKYPGTSNYILNNINFKIVAGKHYAFVGSNGCGKTTITKLLTGLYDNFKGKILINGITLKNYSKNEIKSLFSVVYQDFAKYSISFKDNILVGNINNYDIDNLYDALDLLDLNNLANNLQNDLDSNLGKFHQKGVDLSGGEWQRIAMARSIINNSSIKILDEPTATIDPLEETRLYKKFKEISKGKTSIIVTHRVGSAKIADKIIVLERGQIIQIGTHYDLINKNGKYKDMFEAQSKWYK</sequence>
<evidence type="ECO:0000313" key="10">
    <source>
        <dbReference type="Proteomes" id="UP001299068"/>
    </source>
</evidence>
<dbReference type="Gene3D" id="1.20.1560.10">
    <property type="entry name" value="ABC transporter type 1, transmembrane domain"/>
    <property type="match status" value="1"/>
</dbReference>
<evidence type="ECO:0000259" key="8">
    <source>
        <dbReference type="PROSITE" id="PS50893"/>
    </source>
</evidence>
<dbReference type="Proteomes" id="UP001299068">
    <property type="component" value="Unassembled WGS sequence"/>
</dbReference>
<comment type="caution">
    <text evidence="9">The sequence shown here is derived from an EMBL/GenBank/DDBJ whole genome shotgun (WGS) entry which is preliminary data.</text>
</comment>